<dbReference type="HOGENOM" id="CLU_1716349_0_0_1"/>
<name>B9INX5_POPTR</name>
<accession>B9INX5</accession>
<organism evidence="1">
    <name type="scientific">Populus trichocarpa</name>
    <name type="common">Western balsam poplar</name>
    <name type="synonym">Populus balsamifera subsp. trichocarpa</name>
    <dbReference type="NCBI Taxonomy" id="3694"/>
    <lineage>
        <taxon>Eukaryota</taxon>
        <taxon>Viridiplantae</taxon>
        <taxon>Streptophyta</taxon>
        <taxon>Embryophyta</taxon>
        <taxon>Tracheophyta</taxon>
        <taxon>Spermatophyta</taxon>
        <taxon>Magnoliopsida</taxon>
        <taxon>eudicotyledons</taxon>
        <taxon>Gunneridae</taxon>
        <taxon>Pentapetalae</taxon>
        <taxon>rosids</taxon>
        <taxon>fabids</taxon>
        <taxon>Malpighiales</taxon>
        <taxon>Salicaceae</taxon>
        <taxon>Saliceae</taxon>
        <taxon>Populus</taxon>
    </lineage>
</organism>
<dbReference type="AlphaFoldDB" id="B9INX5"/>
<protein>
    <submittedName>
        <fullName evidence="1">Uncharacterized protein</fullName>
    </submittedName>
</protein>
<dbReference type="EMBL" id="KZ623338">
    <property type="protein sequence ID" value="PNS24215.1"/>
    <property type="molecule type" value="Genomic_DNA"/>
</dbReference>
<dbReference type="InParanoid" id="B9INX5"/>
<gene>
    <name evidence="1" type="ORF">POPTR_T004000</name>
</gene>
<proteinExistence type="predicted"/>
<reference evidence="1" key="1">
    <citation type="journal article" date="2006" name="Science">
        <title>The genome of black cottonwood, Populus trichocarpa (Torr. &amp; Gray).</title>
        <authorList>
            <person name="Tuskan G.A."/>
            <person name="Difazio S."/>
            <person name="Jansson S."/>
            <person name="Bohlmann J."/>
            <person name="Grigoriev I."/>
            <person name="Hellsten U."/>
            <person name="Putnam N."/>
            <person name="Ralph S."/>
            <person name="Rombauts S."/>
            <person name="Salamov A."/>
            <person name="Schein J."/>
            <person name="Sterck L."/>
            <person name="Aerts A."/>
            <person name="Bhalerao R.R."/>
            <person name="Bhalerao R.P."/>
            <person name="Blaudez D."/>
            <person name="Boerjan W."/>
            <person name="Brun A."/>
            <person name="Brunner A."/>
            <person name="Busov V."/>
            <person name="Campbell M."/>
            <person name="Carlson J."/>
            <person name="Chalot M."/>
            <person name="Chapman J."/>
            <person name="Chen G.L."/>
            <person name="Cooper D."/>
            <person name="Coutinho P.M."/>
            <person name="Couturier J."/>
            <person name="Covert S."/>
            <person name="Cronk Q."/>
            <person name="Cunningham R."/>
            <person name="Davis J."/>
            <person name="Degroeve S."/>
            <person name="Dejardin A."/>
            <person name="Depamphilis C."/>
            <person name="Detter J."/>
            <person name="Dirks B."/>
            <person name="Dubchak I."/>
            <person name="Duplessis S."/>
            <person name="Ehlting J."/>
            <person name="Ellis B."/>
            <person name="Gendler K."/>
            <person name="Goodstein D."/>
            <person name="Gribskov M."/>
            <person name="Grimwood J."/>
            <person name="Groover A."/>
            <person name="Gunter L."/>
            <person name="Hamberger B."/>
            <person name="Heinze B."/>
            <person name="Helariutta Y."/>
            <person name="Henrissat B."/>
            <person name="Holligan D."/>
            <person name="Holt R."/>
            <person name="Huang W."/>
            <person name="Islam-Faridi N."/>
            <person name="Jones S."/>
            <person name="Jones-Rhoades M."/>
            <person name="Jorgensen R."/>
            <person name="Joshi C."/>
            <person name="Kangasjarvi J."/>
            <person name="Karlsson J."/>
            <person name="Kelleher C."/>
            <person name="Kirkpatrick R."/>
            <person name="Kirst M."/>
            <person name="Kohler A."/>
            <person name="Kalluri U."/>
            <person name="Larimer F."/>
            <person name="Leebens-Mack J."/>
            <person name="Leple J.C."/>
            <person name="Locascio P."/>
            <person name="Lou Y."/>
            <person name="Lucas S."/>
            <person name="Martin F."/>
            <person name="Montanini B."/>
            <person name="Napoli C."/>
            <person name="Nelson D.R."/>
            <person name="Nelson C."/>
            <person name="Nieminen K."/>
            <person name="Nilsson O."/>
            <person name="Pereda V."/>
            <person name="Peter G."/>
            <person name="Philippe R."/>
            <person name="Pilate G."/>
            <person name="Poliakov A."/>
            <person name="Razumovskaya J."/>
            <person name="Richardson P."/>
            <person name="Rinaldi C."/>
            <person name="Ritland K."/>
            <person name="Rouze P."/>
            <person name="Ryaboy D."/>
            <person name="Schmutz J."/>
            <person name="Schrader J."/>
            <person name="Segerman B."/>
            <person name="Shin H."/>
            <person name="Siddiqui A."/>
            <person name="Sterky F."/>
            <person name="Terry A."/>
            <person name="Tsai C.J."/>
            <person name="Uberbacher E."/>
            <person name="Unneberg P."/>
            <person name="Vahala J."/>
            <person name="Wall K."/>
            <person name="Wessler S."/>
            <person name="Yang G."/>
            <person name="Yin T."/>
            <person name="Douglas C."/>
            <person name="Marra M."/>
            <person name="Sandberg G."/>
            <person name="Van de Peer Y."/>
            <person name="Rokhsar D."/>
        </authorList>
    </citation>
    <scope>NUCLEOTIDE SEQUENCE [LARGE SCALE GENOMIC DNA]</scope>
    <source>
        <strain evidence="1">Nisqually-1</strain>
    </source>
</reference>
<evidence type="ECO:0000313" key="1">
    <source>
        <dbReference type="EMBL" id="PNS24215.1"/>
    </source>
</evidence>
<sequence>MKFELEAFTIIKKAQGIEKVRSPQLRQLMSQHFQLHAQPQQCRGVKICKHVPEEVQDAARAAIDGPPEKKLKTVAGSSNNEVTNAISASAQEQNNEVMAQQGDALSLEALEDWIASFTVEEIDRKNAGSASQHHPCAPCPGVSLARSICKAFK</sequence>
<reference evidence="1" key="2">
    <citation type="submission" date="2017-07" db="EMBL/GenBank/DDBJ databases">
        <title>WGS assembly of Populus trichocarpa.</title>
        <authorList>
            <person name="Tuskan G."/>
            <person name="Difazio S."/>
            <person name="Jansson S."/>
            <person name="Bohlmann J."/>
            <person name="Grigoriev I."/>
            <person name="Hellsten U."/>
            <person name="Putnam N."/>
            <person name="Ralph S."/>
            <person name="Rombauts S."/>
            <person name="Salamov A."/>
            <person name="Schein J."/>
            <person name="Sterck L."/>
            <person name="Aerts A."/>
            <person name="Bhalerao R."/>
            <person name="Bhalerao R."/>
            <person name="Blaudez D."/>
            <person name="Boerjan W."/>
            <person name="Brun A."/>
            <person name="Brunner A."/>
            <person name="Busov V."/>
            <person name="Campbell M."/>
            <person name="Carlson J."/>
            <person name="Chalot M."/>
            <person name="Chapman J."/>
            <person name="Chen G."/>
            <person name="Cooper D."/>
            <person name="Coutinho P."/>
            <person name="Couturier J."/>
            <person name="Covert S."/>
            <person name="Cronk Q."/>
            <person name="Cunningham R."/>
            <person name="Davis J."/>
            <person name="Degroeve S."/>
            <person name="Dejardin A."/>
            <person name="Depamphilis C."/>
            <person name="Detter J."/>
            <person name="Dirks B."/>
            <person name="Dubchak I."/>
            <person name="Duplessis S."/>
            <person name="Ehlting J."/>
            <person name="Ellis B."/>
            <person name="Gendler K."/>
            <person name="Goodstein D."/>
            <person name="Gribskov M."/>
            <person name="Grimwood J."/>
            <person name="Groover A."/>
            <person name="Gunter L."/>
            <person name="Hamberger B."/>
            <person name="Heinze B."/>
            <person name="Helariutta Y."/>
            <person name="Henrissat B."/>
            <person name="Holligan D."/>
            <person name="Holt R."/>
            <person name="Huang W."/>
            <person name="Islam-Faridi N."/>
            <person name="Jones S."/>
            <person name="Jones-Rhoades M."/>
            <person name="Jorgensen R."/>
            <person name="Joshi C."/>
            <person name="Kangasjarvi J."/>
            <person name="Karlsson J."/>
            <person name="Kelleher C."/>
            <person name="Kirkpatrick R."/>
            <person name="Kirst M."/>
            <person name="Kohler A."/>
            <person name="Kalluri U."/>
            <person name="Larimer F."/>
            <person name="Leebens-Mack J."/>
            <person name="Leple J."/>
            <person name="Locascio P."/>
            <person name="Lou Y."/>
            <person name="Lucas S."/>
            <person name="Martin F."/>
            <person name="Montanini B."/>
            <person name="Napoli C."/>
            <person name="Nelson D."/>
            <person name="Nelson C."/>
            <person name="Nieminen K."/>
            <person name="Nilsson O."/>
            <person name="Pereda V."/>
            <person name="Peter G."/>
            <person name="Philippe R."/>
            <person name="Pilate G."/>
            <person name="Poliakov A."/>
            <person name="Razumovskaya J."/>
            <person name="Richardson P."/>
            <person name="Rinaldi C."/>
            <person name="Ritland K."/>
            <person name="Rouze P."/>
            <person name="Ryaboy D."/>
            <person name="Schmutz J."/>
            <person name="Schrader J."/>
            <person name="Segerman B."/>
            <person name="Shin H."/>
            <person name="Siddiqui A."/>
            <person name="Sterky F."/>
            <person name="Terry A."/>
            <person name="Tsai C."/>
            <person name="Uberbacher E."/>
            <person name="Unneberg P."/>
            <person name="Vahala J."/>
            <person name="Wall K."/>
            <person name="Wessler S."/>
            <person name="Yang G."/>
            <person name="Yin T."/>
            <person name="Douglas C."/>
            <person name="Marra M."/>
            <person name="Sandberg G."/>
            <person name="Van De Peer Y."/>
            <person name="Rokhsar D."/>
        </authorList>
    </citation>
    <scope>NUCLEOTIDE SEQUENCE</scope>
    <source>
        <strain evidence="1">Nisqually-1</strain>
    </source>
</reference>